<keyword evidence="5" id="KW-0677">Repeat</keyword>
<evidence type="ECO:0000256" key="2">
    <source>
        <dbReference type="ARBA" id="ARBA00005497"/>
    </source>
</evidence>
<dbReference type="FunFam" id="1.25.40.180:FF:000009">
    <property type="entry name" value="programmed cell death protein 4"/>
    <property type="match status" value="1"/>
</dbReference>
<sequence length="449" mass="49820">MSSEMEFGSFGVQDGVVEDLAIGMEDSIESVDELGELSRSIASRPVRKAKRHLGRNSPGKEVGPNGVVVQTKVLPLTKNSRKSRDGRGRGLPKKGGAGGKGVWGRPGEEVDENGHCRDAHDPNYNSASEDEYLIEEIDPEVSLQELEKVLEPSVLEYYENNNPGEFVASLLDLNLGEKKPKLVVYLISKAIDHKAPHCEMTSVLLSELYSRVLSHEDIMDGFNEVLNKLPDLVLDAPHAPEVVGKFLARAVADDCLPPKYIQTHKENVECKSSQEALLKANTLLTQKHGIVRLDNIWGTGGGIRPVKYLVRQMVMLLKEYLSSGDINEATKCLIELDVPHFHHELVYEAVYMVLEILTDRASDMMVMLLKSLSATIIISPDQFTQGFQRIFDNMTDICLDVPNAYLLLDKFATLCHRDGIISSDILNDVPQRGRKRFVSEGDGGRVKDS</sequence>
<comment type="subcellular location">
    <subcellularLocation>
        <location evidence="1">Cytoplasm</location>
    </subcellularLocation>
</comment>
<organism evidence="9">
    <name type="scientific">Arion vulgaris</name>
    <dbReference type="NCBI Taxonomy" id="1028688"/>
    <lineage>
        <taxon>Eukaryota</taxon>
        <taxon>Metazoa</taxon>
        <taxon>Spiralia</taxon>
        <taxon>Lophotrochozoa</taxon>
        <taxon>Mollusca</taxon>
        <taxon>Gastropoda</taxon>
        <taxon>Heterobranchia</taxon>
        <taxon>Euthyneura</taxon>
        <taxon>Panpulmonata</taxon>
        <taxon>Eupulmonata</taxon>
        <taxon>Stylommatophora</taxon>
        <taxon>Helicina</taxon>
        <taxon>Arionoidea</taxon>
        <taxon>Arionidae</taxon>
        <taxon>Arion</taxon>
    </lineage>
</organism>
<dbReference type="AlphaFoldDB" id="A0A0B7A9Z6"/>
<evidence type="ECO:0000256" key="5">
    <source>
        <dbReference type="ARBA" id="ARBA00022737"/>
    </source>
</evidence>
<evidence type="ECO:0000259" key="8">
    <source>
        <dbReference type="PROSITE" id="PS51366"/>
    </source>
</evidence>
<accession>A0A0B7A9Z6</accession>
<dbReference type="InterPro" id="IPR003891">
    <property type="entry name" value="Initiation_fac_eIF4g_MI"/>
</dbReference>
<evidence type="ECO:0000256" key="1">
    <source>
        <dbReference type="ARBA" id="ARBA00004496"/>
    </source>
</evidence>
<dbReference type="FunFam" id="1.25.40.180:FF:000008">
    <property type="entry name" value="Programmed cell death protein 4"/>
    <property type="match status" value="1"/>
</dbReference>
<comment type="similarity">
    <text evidence="2">Belongs to the PDCD4 family.</text>
</comment>
<proteinExistence type="inferred from homology"/>
<feature type="domain" description="MI" evidence="8">
    <location>
        <begin position="308"/>
        <end position="431"/>
    </location>
</feature>
<feature type="compositionally biased region" description="Basic residues" evidence="7">
    <location>
        <begin position="45"/>
        <end position="54"/>
    </location>
</feature>
<dbReference type="GO" id="GO:0005829">
    <property type="term" value="C:cytosol"/>
    <property type="evidence" value="ECO:0007669"/>
    <property type="project" value="TreeGrafter"/>
</dbReference>
<dbReference type="Pfam" id="PF02847">
    <property type="entry name" value="MA3"/>
    <property type="match status" value="2"/>
</dbReference>
<evidence type="ECO:0000256" key="6">
    <source>
        <dbReference type="ARBA" id="ARBA00023242"/>
    </source>
</evidence>
<feature type="compositionally biased region" description="Basic and acidic residues" evidence="7">
    <location>
        <begin position="106"/>
        <end position="121"/>
    </location>
</feature>
<reference evidence="9" key="1">
    <citation type="submission" date="2014-12" db="EMBL/GenBank/DDBJ databases">
        <title>Insight into the proteome of Arion vulgaris.</title>
        <authorList>
            <person name="Aradska J."/>
            <person name="Bulat T."/>
            <person name="Smidak R."/>
            <person name="Sarate P."/>
            <person name="Gangsoo J."/>
            <person name="Sialana F."/>
            <person name="Bilban M."/>
            <person name="Lubec G."/>
        </authorList>
    </citation>
    <scope>NUCLEOTIDE SEQUENCE</scope>
    <source>
        <tissue evidence="9">Skin</tissue>
    </source>
</reference>
<protein>
    <recommendedName>
        <fullName evidence="3">Programmed cell death protein 4</fullName>
    </recommendedName>
</protein>
<dbReference type="GO" id="GO:0005634">
    <property type="term" value="C:nucleus"/>
    <property type="evidence" value="ECO:0007669"/>
    <property type="project" value="TreeGrafter"/>
</dbReference>
<dbReference type="GO" id="GO:0045892">
    <property type="term" value="P:negative regulation of DNA-templated transcription"/>
    <property type="evidence" value="ECO:0007669"/>
    <property type="project" value="InterPro"/>
</dbReference>
<dbReference type="EMBL" id="HACG01029961">
    <property type="protein sequence ID" value="CEK76826.1"/>
    <property type="molecule type" value="Transcribed_RNA"/>
</dbReference>
<evidence type="ECO:0000256" key="4">
    <source>
        <dbReference type="ARBA" id="ARBA00022490"/>
    </source>
</evidence>
<dbReference type="SMART" id="SM00544">
    <property type="entry name" value="MA3"/>
    <property type="match status" value="2"/>
</dbReference>
<keyword evidence="6" id="KW-0539">Nucleus</keyword>
<dbReference type="InterPro" id="IPR016024">
    <property type="entry name" value="ARM-type_fold"/>
</dbReference>
<evidence type="ECO:0000256" key="3">
    <source>
        <dbReference type="ARBA" id="ARBA00014414"/>
    </source>
</evidence>
<evidence type="ECO:0000313" key="9">
    <source>
        <dbReference type="EMBL" id="CEK76826.1"/>
    </source>
</evidence>
<evidence type="ECO:0000256" key="7">
    <source>
        <dbReference type="SAM" id="MobiDB-lite"/>
    </source>
</evidence>
<feature type="region of interest" description="Disordered" evidence="7">
    <location>
        <begin position="45"/>
        <end position="125"/>
    </location>
</feature>
<dbReference type="PANTHER" id="PTHR12626:SF0">
    <property type="entry name" value="PROGRAMMED CELL DEATH PROTEIN 4"/>
    <property type="match status" value="1"/>
</dbReference>
<feature type="compositionally biased region" description="Gly residues" evidence="7">
    <location>
        <begin position="93"/>
        <end position="104"/>
    </location>
</feature>
<dbReference type="PANTHER" id="PTHR12626">
    <property type="entry name" value="PROGRAMMED CELL DEATH 4"/>
    <property type="match status" value="1"/>
</dbReference>
<name>A0A0B7A9Z6_9EUPU</name>
<dbReference type="PROSITE" id="PS51366">
    <property type="entry name" value="MI"/>
    <property type="match status" value="2"/>
</dbReference>
<gene>
    <name evidence="9" type="primary">ORF101689</name>
</gene>
<dbReference type="SUPFAM" id="SSF48371">
    <property type="entry name" value="ARM repeat"/>
    <property type="match status" value="2"/>
</dbReference>
<keyword evidence="4" id="KW-0963">Cytoplasm</keyword>
<feature type="domain" description="MI" evidence="8">
    <location>
        <begin position="145"/>
        <end position="266"/>
    </location>
</feature>
<dbReference type="InterPro" id="IPR039778">
    <property type="entry name" value="PDCD4"/>
</dbReference>
<dbReference type="Gene3D" id="1.25.40.180">
    <property type="match status" value="2"/>
</dbReference>